<dbReference type="PANTHER" id="PTHR43727">
    <property type="entry name" value="DIAMINOPIMELATE DECARBOXYLASE"/>
    <property type="match status" value="1"/>
</dbReference>
<proteinExistence type="predicted"/>
<evidence type="ECO:0000256" key="1">
    <source>
        <dbReference type="ARBA" id="ARBA00001933"/>
    </source>
</evidence>
<protein>
    <submittedName>
        <fullName evidence="6">Type III PLP-dependent enzyme</fullName>
    </submittedName>
</protein>
<keyword evidence="7" id="KW-1185">Reference proteome</keyword>
<keyword evidence="2 3" id="KW-0663">Pyridoxal phosphate</keyword>
<dbReference type="AlphaFoldDB" id="A0AA90H4L2"/>
<feature type="modified residue" description="N6-(pyridoxal phosphate)lysine" evidence="3">
    <location>
        <position position="53"/>
    </location>
</feature>
<evidence type="ECO:0000313" key="6">
    <source>
        <dbReference type="EMBL" id="MDI5968062.1"/>
    </source>
</evidence>
<dbReference type="Gene3D" id="3.20.20.10">
    <property type="entry name" value="Alanine racemase"/>
    <property type="match status" value="1"/>
</dbReference>
<comment type="caution">
    <text evidence="6">The sequence shown here is derived from an EMBL/GenBank/DDBJ whole genome shotgun (WGS) entry which is preliminary data.</text>
</comment>
<name>A0AA90H4L2_9ACTN</name>
<comment type="cofactor">
    <cofactor evidence="1 3">
        <name>pyridoxal 5'-phosphate</name>
        <dbReference type="ChEBI" id="CHEBI:597326"/>
    </cofactor>
</comment>
<accession>A0AA90H4L2</accession>
<dbReference type="PRINTS" id="PR01179">
    <property type="entry name" value="ODADCRBXLASE"/>
</dbReference>
<dbReference type="Proteomes" id="UP001156398">
    <property type="component" value="Unassembled WGS sequence"/>
</dbReference>
<reference evidence="6 7" key="1">
    <citation type="submission" date="2023-05" db="EMBL/GenBank/DDBJ databases">
        <title>Streptantibioticus silvisoli sp. nov., acidotolerant actinomycetes 1 from pine litter.</title>
        <authorList>
            <person name="Swiecimska M."/>
            <person name="Golinska P."/>
            <person name="Sangal V."/>
            <person name="Wachnowicz B."/>
            <person name="Goodfellow M."/>
        </authorList>
    </citation>
    <scope>NUCLEOTIDE SEQUENCE</scope>
    <source>
        <strain evidence="6">SL13</strain>
        <strain evidence="5 7">SL54</strain>
    </source>
</reference>
<dbReference type="InterPro" id="IPR029066">
    <property type="entry name" value="PLP-binding_barrel"/>
</dbReference>
<dbReference type="GO" id="GO:0009089">
    <property type="term" value="P:lysine biosynthetic process via diaminopimelate"/>
    <property type="evidence" value="ECO:0007669"/>
    <property type="project" value="TreeGrafter"/>
</dbReference>
<dbReference type="GO" id="GO:0008836">
    <property type="term" value="F:diaminopimelate decarboxylase activity"/>
    <property type="evidence" value="ECO:0007669"/>
    <property type="project" value="TreeGrafter"/>
</dbReference>
<evidence type="ECO:0000256" key="2">
    <source>
        <dbReference type="ARBA" id="ARBA00022898"/>
    </source>
</evidence>
<dbReference type="PANTHER" id="PTHR43727:SF2">
    <property type="entry name" value="GROUP IV DECARBOXYLASE"/>
    <property type="match status" value="1"/>
</dbReference>
<dbReference type="InterPro" id="IPR022644">
    <property type="entry name" value="De-COase2_N"/>
</dbReference>
<dbReference type="InterPro" id="IPR000183">
    <property type="entry name" value="Orn/DAP/Arg_de-COase"/>
</dbReference>
<dbReference type="PROSITE" id="PS00879">
    <property type="entry name" value="ODR_DC_2_2"/>
    <property type="match status" value="1"/>
</dbReference>
<sequence>MHGGTGEAGDPTEPLQNRVETPAYLYDLAAVRGAYGQLRGCLPESSGLLFSLKANPHPAVLRQLAALGCRAEVSSPGEMESAVAAGFRADGILYTGPGKRDRDVVRALEAGVRQFSVDSPYALDQLDRLGRAAATEVTALLRVNPPVPPVGAGLAMTGGPSQFGADLSWVEEEPQFFKSRRHARVAGIHLYMGSNLTSEETLLATFRYALEVVRQVEAALDVRLPVVDLGGGFGAPYAVEGALPRFTTLRGRLEELLAAELPGYGAGERQVVFESGRYLTAGCGRLLTRVLDVKRSHGRRIVVLDAGVNDLGGMSGLRKEHRVDPQLLPGPTPHRPAGQEPSGATIVAGPLCHPLDVWTRDGALPGAAVGDLVTVPNVGAYGLHSALALFHCHAMPLEVVVDGEREVERGRAFLGRERITP</sequence>
<organism evidence="6">
    <name type="scientific">Streptantibioticus silvisoli</name>
    <dbReference type="NCBI Taxonomy" id="2705255"/>
    <lineage>
        <taxon>Bacteria</taxon>
        <taxon>Bacillati</taxon>
        <taxon>Actinomycetota</taxon>
        <taxon>Actinomycetes</taxon>
        <taxon>Kitasatosporales</taxon>
        <taxon>Streptomycetaceae</taxon>
        <taxon>Streptantibioticus</taxon>
    </lineage>
</organism>
<evidence type="ECO:0000256" key="3">
    <source>
        <dbReference type="PIRSR" id="PIRSR600183-50"/>
    </source>
</evidence>
<dbReference type="RefSeq" id="WP_271315857.1">
    <property type="nucleotide sequence ID" value="NZ_JAAGKO020000002.1"/>
</dbReference>
<evidence type="ECO:0000313" key="5">
    <source>
        <dbReference type="EMBL" id="MDI5961477.1"/>
    </source>
</evidence>
<dbReference type="Gene3D" id="2.40.37.10">
    <property type="entry name" value="Lyase, Ornithine Decarboxylase, Chain A, domain 1"/>
    <property type="match status" value="1"/>
</dbReference>
<evidence type="ECO:0000259" key="4">
    <source>
        <dbReference type="Pfam" id="PF02784"/>
    </source>
</evidence>
<gene>
    <name evidence="5" type="ORF">POF43_001845</name>
    <name evidence="6" type="ORF">POF50_001640</name>
</gene>
<dbReference type="InterPro" id="IPR009006">
    <property type="entry name" value="Ala_racemase/Decarboxylase_C"/>
</dbReference>
<feature type="active site" description="Proton donor" evidence="3">
    <location>
        <position position="352"/>
    </location>
</feature>
<dbReference type="SUPFAM" id="SSF50621">
    <property type="entry name" value="Alanine racemase C-terminal domain-like"/>
    <property type="match status" value="1"/>
</dbReference>
<evidence type="ECO:0000313" key="7">
    <source>
        <dbReference type="Proteomes" id="UP001156398"/>
    </source>
</evidence>
<dbReference type="Pfam" id="PF02784">
    <property type="entry name" value="Orn_Arg_deC_N"/>
    <property type="match status" value="1"/>
</dbReference>
<dbReference type="EMBL" id="JABXJJ020000002">
    <property type="protein sequence ID" value="MDI5968062.1"/>
    <property type="molecule type" value="Genomic_DNA"/>
</dbReference>
<feature type="domain" description="Orn/DAP/Arg decarboxylase 2 N-terminal" evidence="4">
    <location>
        <begin position="37"/>
        <end position="281"/>
    </location>
</feature>
<dbReference type="EMBL" id="JAAGKO020000002">
    <property type="protein sequence ID" value="MDI5961477.1"/>
    <property type="molecule type" value="Genomic_DNA"/>
</dbReference>
<dbReference type="InterPro" id="IPR022657">
    <property type="entry name" value="De-COase2_CS"/>
</dbReference>
<dbReference type="SUPFAM" id="SSF51419">
    <property type="entry name" value="PLP-binding barrel"/>
    <property type="match status" value="1"/>
</dbReference>